<gene>
    <name evidence="1" type="ORF">PAMC26510_35510</name>
</gene>
<comment type="caution">
    <text evidence="1">The sequence shown here is derived from an EMBL/GenBank/DDBJ whole genome shotgun (WGS) entry which is preliminary data.</text>
</comment>
<name>A0A242M513_CABSO</name>
<dbReference type="AlphaFoldDB" id="A0A242M513"/>
<evidence type="ECO:0000313" key="1">
    <source>
        <dbReference type="EMBL" id="OTP66280.1"/>
    </source>
</evidence>
<dbReference type="Proteomes" id="UP000194546">
    <property type="component" value="Unassembled WGS sequence"/>
</dbReference>
<protein>
    <submittedName>
        <fullName evidence="1">Uncharacterized protein</fullName>
    </submittedName>
</protein>
<organism evidence="1 2">
    <name type="scientific">Caballeronia sordidicola</name>
    <name type="common">Burkholderia sordidicola</name>
    <dbReference type="NCBI Taxonomy" id="196367"/>
    <lineage>
        <taxon>Bacteria</taxon>
        <taxon>Pseudomonadati</taxon>
        <taxon>Pseudomonadota</taxon>
        <taxon>Betaproteobacteria</taxon>
        <taxon>Burkholderiales</taxon>
        <taxon>Burkholderiaceae</taxon>
        <taxon>Caballeronia</taxon>
    </lineage>
</organism>
<proteinExistence type="predicted"/>
<evidence type="ECO:0000313" key="2">
    <source>
        <dbReference type="Proteomes" id="UP000194546"/>
    </source>
</evidence>
<accession>A0A242M513</accession>
<sequence length="37" mass="4264">MRLIAQQNGKALPINGPFELRWRVDIVFGGRRLLKPC</sequence>
<reference evidence="1 2" key="1">
    <citation type="submission" date="2017-03" db="EMBL/GenBank/DDBJ databases">
        <title>Genome analysis of strain PAMC 26510.</title>
        <authorList>
            <person name="Oh H.-M."/>
            <person name="Yang J.-A."/>
        </authorList>
    </citation>
    <scope>NUCLEOTIDE SEQUENCE [LARGE SCALE GENOMIC DNA]</scope>
    <source>
        <strain evidence="1 2">PAMC 26510</strain>
    </source>
</reference>
<dbReference type="EMBL" id="NBTY01000202">
    <property type="protein sequence ID" value="OTP66280.1"/>
    <property type="molecule type" value="Genomic_DNA"/>
</dbReference>